<keyword evidence="3" id="KW-1185">Reference proteome</keyword>
<evidence type="ECO:0000313" key="3">
    <source>
        <dbReference type="Proteomes" id="UP000248840"/>
    </source>
</evidence>
<name>A0A328Y7U3_9FLAO</name>
<protein>
    <submittedName>
        <fullName evidence="2">Uncharacterized protein (DUF2141 family)</fullName>
    </submittedName>
</protein>
<dbReference type="AlphaFoldDB" id="A0A328Y7U3"/>
<proteinExistence type="predicted"/>
<feature type="chain" id="PRO_5016352924" evidence="1">
    <location>
        <begin position="19"/>
        <end position="137"/>
    </location>
</feature>
<gene>
    <name evidence="2" type="ORF">CLV55_11220</name>
</gene>
<keyword evidence="1" id="KW-0732">Signal</keyword>
<dbReference type="InterPro" id="IPR018673">
    <property type="entry name" value="DUF2141"/>
</dbReference>
<dbReference type="OrthoDB" id="9788332at2"/>
<comment type="caution">
    <text evidence="2">The sequence shown here is derived from an EMBL/GenBank/DDBJ whole genome shotgun (WGS) entry which is preliminary data.</text>
</comment>
<sequence>MNKIIVTFVILATHWVSAQNVSLTVQVLGFKNNNGKVCVGLYNSEGTFLKETFLTMNAEIVDQKATVVFQNVPAGDYAVSLYHDENNSGILEKGAFGIPKEDFACSNNAKGKMGPPKYNDAKFSLTETKTITITLNK</sequence>
<evidence type="ECO:0000313" key="2">
    <source>
        <dbReference type="EMBL" id="RAR70108.1"/>
    </source>
</evidence>
<dbReference type="EMBL" id="QLSZ01000012">
    <property type="protein sequence ID" value="RAR70108.1"/>
    <property type="molecule type" value="Genomic_DNA"/>
</dbReference>
<dbReference type="RefSeq" id="WP_112113933.1">
    <property type="nucleotide sequence ID" value="NZ_QLSZ01000012.1"/>
</dbReference>
<dbReference type="Proteomes" id="UP000248840">
    <property type="component" value="Unassembled WGS sequence"/>
</dbReference>
<dbReference type="Pfam" id="PF09912">
    <property type="entry name" value="DUF2141"/>
    <property type="match status" value="1"/>
</dbReference>
<accession>A0A328Y7U3</accession>
<evidence type="ECO:0000256" key="1">
    <source>
        <dbReference type="SAM" id="SignalP"/>
    </source>
</evidence>
<reference evidence="2 3" key="1">
    <citation type="submission" date="2018-06" db="EMBL/GenBank/DDBJ databases">
        <title>Genomic Encyclopedia of Archaeal and Bacterial Type Strains, Phase II (KMG-II): from individual species to whole genera.</title>
        <authorList>
            <person name="Goeker M."/>
        </authorList>
    </citation>
    <scope>NUCLEOTIDE SEQUENCE [LARGE SCALE GENOMIC DNA]</scope>
    <source>
        <strain evidence="2 3">DSM 25663</strain>
    </source>
</reference>
<feature type="signal peptide" evidence="1">
    <location>
        <begin position="1"/>
        <end position="18"/>
    </location>
</feature>
<organism evidence="2 3">
    <name type="scientific">Flavobacterium aciduliphilum</name>
    <dbReference type="NCBI Taxonomy" id="1101402"/>
    <lineage>
        <taxon>Bacteria</taxon>
        <taxon>Pseudomonadati</taxon>
        <taxon>Bacteroidota</taxon>
        <taxon>Flavobacteriia</taxon>
        <taxon>Flavobacteriales</taxon>
        <taxon>Flavobacteriaceae</taxon>
        <taxon>Flavobacterium</taxon>
    </lineage>
</organism>